<dbReference type="Gene3D" id="2.60.40.1120">
    <property type="entry name" value="Carboxypeptidase-like, regulatory domain"/>
    <property type="match status" value="1"/>
</dbReference>
<dbReference type="Gene3D" id="2.60.40.1930">
    <property type="match status" value="1"/>
</dbReference>
<reference evidence="1 2" key="1">
    <citation type="submission" date="2019-03" db="EMBL/GenBank/DDBJ databases">
        <title>Algoriphagus aquimaris sp. nov., isolated form marine sediment in Pohang, Korea.</title>
        <authorList>
            <person name="Kim J."/>
            <person name="Yoon S.-H."/>
            <person name="Lee S.-S."/>
        </authorList>
    </citation>
    <scope>NUCLEOTIDE SEQUENCE [LARGE SCALE GENOMIC DNA]</scope>
    <source>
        <strain evidence="1 2">F21</strain>
    </source>
</reference>
<dbReference type="AlphaFoldDB" id="A0A4R5VEA7"/>
<comment type="caution">
    <text evidence="1">The sequence shown here is derived from an EMBL/GenBank/DDBJ whole genome shotgun (WGS) entry which is preliminary data.</text>
</comment>
<dbReference type="SUPFAM" id="SSF49452">
    <property type="entry name" value="Starch-binding domain-like"/>
    <property type="match status" value="1"/>
</dbReference>
<sequence length="869" mass="98462">MRISIFLLIVFFPLSFVFAQSGQIEGKIVDDFTGLPLQDVHVFINNTTYQTFSDSTGKFLLNNIQDGQWEIQVRGNGYTSQSQTISALSGKTLEVVFSLEPDPQSNPLFSDFSKGKLKKYKRAVEKKFLADHPSSWQVELLNSDQLIFEKRADKKIQVTSQGPLYFSNRETGYLVTIYFSPFLLEDEEPQLLAHSYYNLPENEGLEKRRSNRLRIHQQSPTYFLSQLMIGEIGDFRSSPNPEVSFSDQEGEYFLKFDTPLEIETADGRRGRMYYEGEKLQVKLNGAPTDWSKLQWRGELFEDNPIYAVPQNFNADRVFALANLEKNAQTMQERIYLHTDRRHYWPGEQILFKAYLSYTNPVLAQDLSKVLHIELIDTTGYVWSHQVFRITDGISAGQLALPDLSETGNFFLRAYTTWSLNYEQAEHILPIQILDHFSKPEASSGEFKVKNVRVFTDKQKYKGQEKVTLNVMITSDDGGPINSNFSIAVLDLKQAVYVPERGEIAEQLSEKSPRGKMQDFKYPLEKKGFELEGLLQDNEGNPIQGSIQAFVNGYEDERKIKSEKDGSFAFSSLDFEEDFEINLKATSVKNQPIRTIKLDLKSYPSEGLDLEMDFPKIVERSMLSDKNIQPVKPIEAGEILLETAEVKGKKDKPFGTMIYGIPDNVVESEELNLVGSTVQFIYALMAKVPGMTVVGSPPNMSVRFRGGEPLILINGTPANGLSGGTISGGASRSFYNVLEGINVFAIDRVEVIRRLVPQYGDQGRNGLISIFLKTGAELAATQNNFNLFKLEGFQRYMNFSKAQETREKFPFLEIFKPTLFWSPSLISTKNTLSIPVEFQLNELAGPFLVEIRGLTDLGEPIYGTFVLNDN</sequence>
<dbReference type="SUPFAM" id="SSF56935">
    <property type="entry name" value="Porins"/>
    <property type="match status" value="1"/>
</dbReference>
<evidence type="ECO:0008006" key="3">
    <source>
        <dbReference type="Google" id="ProtNLM"/>
    </source>
</evidence>
<dbReference type="InterPro" id="IPR013784">
    <property type="entry name" value="Carb-bd-like_fold"/>
</dbReference>
<evidence type="ECO:0000313" key="1">
    <source>
        <dbReference type="EMBL" id="TDK50115.1"/>
    </source>
</evidence>
<name>A0A4R5VEA7_9BACT</name>
<dbReference type="GO" id="GO:0030246">
    <property type="term" value="F:carbohydrate binding"/>
    <property type="evidence" value="ECO:0007669"/>
    <property type="project" value="InterPro"/>
</dbReference>
<accession>A0A4R5VEA7</accession>
<keyword evidence="2" id="KW-1185">Reference proteome</keyword>
<gene>
    <name evidence="1" type="ORF">E1898_01795</name>
</gene>
<dbReference type="Proteomes" id="UP000295438">
    <property type="component" value="Unassembled WGS sequence"/>
</dbReference>
<organism evidence="1 2">
    <name type="scientific">Algoriphagus formosus</name>
    <dbReference type="NCBI Taxonomy" id="2007308"/>
    <lineage>
        <taxon>Bacteria</taxon>
        <taxon>Pseudomonadati</taxon>
        <taxon>Bacteroidota</taxon>
        <taxon>Cytophagia</taxon>
        <taxon>Cytophagales</taxon>
        <taxon>Cyclobacteriaceae</taxon>
        <taxon>Algoriphagus</taxon>
    </lineage>
</organism>
<protein>
    <recommendedName>
        <fullName evidence="3">TonB-dependent receptor</fullName>
    </recommendedName>
</protein>
<dbReference type="InterPro" id="IPR037066">
    <property type="entry name" value="Plug_dom_sf"/>
</dbReference>
<dbReference type="RefSeq" id="WP_133389595.1">
    <property type="nucleotide sequence ID" value="NZ_SMUW01000022.1"/>
</dbReference>
<proteinExistence type="predicted"/>
<dbReference type="Gene3D" id="2.170.130.10">
    <property type="entry name" value="TonB-dependent receptor, plug domain"/>
    <property type="match status" value="1"/>
</dbReference>
<dbReference type="Pfam" id="PF13715">
    <property type="entry name" value="CarbopepD_reg_2"/>
    <property type="match status" value="1"/>
</dbReference>
<dbReference type="EMBL" id="SMUW01000022">
    <property type="protein sequence ID" value="TDK50115.1"/>
    <property type="molecule type" value="Genomic_DNA"/>
</dbReference>
<evidence type="ECO:0000313" key="2">
    <source>
        <dbReference type="Proteomes" id="UP000295438"/>
    </source>
</evidence>